<dbReference type="AlphaFoldDB" id="A0A9P4WIQ6"/>
<name>A0A9P4WIQ6_9PLEO</name>
<accession>A0A9P4WIQ6</accession>
<comment type="caution">
    <text evidence="1">The sequence shown here is derived from an EMBL/GenBank/DDBJ whole genome shotgun (WGS) entry which is preliminary data.</text>
</comment>
<gene>
    <name evidence="1" type="ORF">E8E12_002695</name>
</gene>
<dbReference type="OrthoDB" id="3799031at2759"/>
<dbReference type="EMBL" id="SWKV01000083">
    <property type="protein sequence ID" value="KAF3033319.1"/>
    <property type="molecule type" value="Genomic_DNA"/>
</dbReference>
<evidence type="ECO:0000313" key="1">
    <source>
        <dbReference type="EMBL" id="KAF3033319.1"/>
    </source>
</evidence>
<proteinExistence type="predicted"/>
<reference evidence="1" key="1">
    <citation type="submission" date="2019-04" db="EMBL/GenBank/DDBJ databases">
        <title>Sequencing of skin fungus with MAO and IRED activity.</title>
        <authorList>
            <person name="Marsaioli A.J."/>
            <person name="Bonatto J.M.C."/>
            <person name="Reis Junior O."/>
        </authorList>
    </citation>
    <scope>NUCLEOTIDE SEQUENCE</scope>
    <source>
        <strain evidence="1">28M1</strain>
    </source>
</reference>
<dbReference type="Proteomes" id="UP000758155">
    <property type="component" value="Unassembled WGS sequence"/>
</dbReference>
<evidence type="ECO:0000313" key="2">
    <source>
        <dbReference type="Proteomes" id="UP000758155"/>
    </source>
</evidence>
<keyword evidence="2" id="KW-1185">Reference proteome</keyword>
<protein>
    <submittedName>
        <fullName evidence="1">Uncharacterized protein</fullName>
    </submittedName>
</protein>
<organism evidence="1 2">
    <name type="scientific">Didymella heteroderae</name>
    <dbReference type="NCBI Taxonomy" id="1769908"/>
    <lineage>
        <taxon>Eukaryota</taxon>
        <taxon>Fungi</taxon>
        <taxon>Dikarya</taxon>
        <taxon>Ascomycota</taxon>
        <taxon>Pezizomycotina</taxon>
        <taxon>Dothideomycetes</taxon>
        <taxon>Pleosporomycetidae</taxon>
        <taxon>Pleosporales</taxon>
        <taxon>Pleosporineae</taxon>
        <taxon>Didymellaceae</taxon>
        <taxon>Didymella</taxon>
    </lineage>
</organism>
<sequence>MTQLARQAFLMAQGLKDFDLLARSEYWVGRACAGTCEQNKAVENFHRTQVPDHHSHDGRDGKNQTLQMTTEESKDANVPLQKVRQRAKVQQTTEKAFLLSQSNKLLTRHCDTSPRDVSYLDQPLTIKNELDAIFECLDYEDGYGDLLDHLEDERFDSSGLLSLMS</sequence>